<protein>
    <submittedName>
        <fullName evidence="2">Uncharacterized protein</fullName>
    </submittedName>
</protein>
<dbReference type="AlphaFoldDB" id="A0A7J6T166"/>
<evidence type="ECO:0000313" key="2">
    <source>
        <dbReference type="EMBL" id="KAF4738130.1"/>
    </source>
</evidence>
<organism evidence="2 3">
    <name type="scientific">Perkinsus olseni</name>
    <name type="common">Perkinsus atlanticus</name>
    <dbReference type="NCBI Taxonomy" id="32597"/>
    <lineage>
        <taxon>Eukaryota</taxon>
        <taxon>Sar</taxon>
        <taxon>Alveolata</taxon>
        <taxon>Perkinsozoa</taxon>
        <taxon>Perkinsea</taxon>
        <taxon>Perkinsida</taxon>
        <taxon>Perkinsidae</taxon>
        <taxon>Perkinsus</taxon>
    </lineage>
</organism>
<gene>
    <name evidence="2" type="ORF">FOZ62_024113</name>
</gene>
<evidence type="ECO:0000256" key="1">
    <source>
        <dbReference type="SAM" id="SignalP"/>
    </source>
</evidence>
<sequence>MAPPTRCLLNALLRVWLYLYSTRAASRDREVLTEDRDFMSYSEPRESREGKALRRDMVLGFGRADGGRDLQVWLGFDVTGTGAGQRKLTDFAELDYRGNSSYSIFRINVDAEAMERARKRSFWLLRDSIVQAFNDRMRQRHVCKSKTEVIGAGAQGKKHRSVSLGTFRITLTSTDPADGFEIVLLTAKIHSKSTKSPYTDNLRDQCKDQIDAFGKSASKLLGQEPPSSTAE</sequence>
<dbReference type="EMBL" id="JABANM010011166">
    <property type="protein sequence ID" value="KAF4738130.1"/>
    <property type="molecule type" value="Genomic_DNA"/>
</dbReference>
<feature type="non-terminal residue" evidence="2">
    <location>
        <position position="231"/>
    </location>
</feature>
<evidence type="ECO:0000313" key="3">
    <source>
        <dbReference type="Proteomes" id="UP000574390"/>
    </source>
</evidence>
<keyword evidence="1" id="KW-0732">Signal</keyword>
<reference evidence="2 3" key="1">
    <citation type="submission" date="2020-04" db="EMBL/GenBank/DDBJ databases">
        <title>Perkinsus olseni comparative genomics.</title>
        <authorList>
            <person name="Bogema D.R."/>
        </authorList>
    </citation>
    <scope>NUCLEOTIDE SEQUENCE [LARGE SCALE GENOMIC DNA]</scope>
    <source>
        <strain evidence="2">ATCC PRA-205</strain>
    </source>
</reference>
<proteinExistence type="predicted"/>
<comment type="caution">
    <text evidence="2">The sequence shown here is derived from an EMBL/GenBank/DDBJ whole genome shotgun (WGS) entry which is preliminary data.</text>
</comment>
<accession>A0A7J6T166</accession>
<feature type="chain" id="PRO_5029565825" evidence="1">
    <location>
        <begin position="25"/>
        <end position="231"/>
    </location>
</feature>
<name>A0A7J6T166_PEROL</name>
<feature type="signal peptide" evidence="1">
    <location>
        <begin position="1"/>
        <end position="24"/>
    </location>
</feature>
<dbReference type="Proteomes" id="UP000574390">
    <property type="component" value="Unassembled WGS sequence"/>
</dbReference>